<feature type="compositionally biased region" description="Basic residues" evidence="1">
    <location>
        <begin position="110"/>
        <end position="130"/>
    </location>
</feature>
<name>A0ABR0QBR2_GOSAR</name>
<keyword evidence="3" id="KW-1185">Reference proteome</keyword>
<evidence type="ECO:0000256" key="1">
    <source>
        <dbReference type="SAM" id="MobiDB-lite"/>
    </source>
</evidence>
<dbReference type="PANTHER" id="PTHR35317:SF27">
    <property type="entry name" value="RETROVIRUS-RELATED POL POLYPROTEIN FROM TRANSPOSON TNT 1-94"/>
    <property type="match status" value="1"/>
</dbReference>
<dbReference type="Pfam" id="PF14223">
    <property type="entry name" value="Retrotran_gag_2"/>
    <property type="match status" value="1"/>
</dbReference>
<accession>A0ABR0QBR2</accession>
<proteinExistence type="predicted"/>
<organism evidence="2 3">
    <name type="scientific">Gossypium arboreum</name>
    <name type="common">Tree cotton</name>
    <name type="synonym">Gossypium nanking</name>
    <dbReference type="NCBI Taxonomy" id="29729"/>
    <lineage>
        <taxon>Eukaryota</taxon>
        <taxon>Viridiplantae</taxon>
        <taxon>Streptophyta</taxon>
        <taxon>Embryophyta</taxon>
        <taxon>Tracheophyta</taxon>
        <taxon>Spermatophyta</taxon>
        <taxon>Magnoliopsida</taxon>
        <taxon>eudicotyledons</taxon>
        <taxon>Gunneridae</taxon>
        <taxon>Pentapetalae</taxon>
        <taxon>rosids</taxon>
        <taxon>malvids</taxon>
        <taxon>Malvales</taxon>
        <taxon>Malvaceae</taxon>
        <taxon>Malvoideae</taxon>
        <taxon>Gossypium</taxon>
    </lineage>
</organism>
<feature type="region of interest" description="Disordered" evidence="1">
    <location>
        <begin position="95"/>
        <end position="137"/>
    </location>
</feature>
<feature type="compositionally biased region" description="Polar residues" evidence="1">
    <location>
        <begin position="95"/>
        <end position="108"/>
    </location>
</feature>
<comment type="caution">
    <text evidence="2">The sequence shown here is derived from an EMBL/GenBank/DDBJ whole genome shotgun (WGS) entry which is preliminary data.</text>
</comment>
<dbReference type="Proteomes" id="UP001358586">
    <property type="component" value="Chromosome 4"/>
</dbReference>
<evidence type="ECO:0000313" key="2">
    <source>
        <dbReference type="EMBL" id="KAK5836626.1"/>
    </source>
</evidence>
<dbReference type="EMBL" id="JARKNE010000004">
    <property type="protein sequence ID" value="KAK5836626.1"/>
    <property type="molecule type" value="Genomic_DNA"/>
</dbReference>
<sequence length="137" mass="15374">MKNGKSIADFLSRTRIIVGQLRSYGEQISDKIIVAKVLLSLTIKFDHVVAAIKEPKDLLVLFVDELMGSLQSHEGRINRLAEKSEEQTFQVKETFTNQGENDCSINNNRGRGRFRGGHSRGYGRGRGRGRGKNDGQR</sequence>
<gene>
    <name evidence="2" type="ORF">PVK06_012422</name>
</gene>
<dbReference type="PANTHER" id="PTHR35317">
    <property type="entry name" value="OS04G0629600 PROTEIN"/>
    <property type="match status" value="1"/>
</dbReference>
<evidence type="ECO:0000313" key="3">
    <source>
        <dbReference type="Proteomes" id="UP001358586"/>
    </source>
</evidence>
<protein>
    <submittedName>
        <fullName evidence="2">Uncharacterized protein</fullName>
    </submittedName>
</protein>
<reference evidence="2 3" key="1">
    <citation type="submission" date="2023-03" db="EMBL/GenBank/DDBJ databases">
        <title>WGS of Gossypium arboreum.</title>
        <authorList>
            <person name="Yu D."/>
        </authorList>
    </citation>
    <scope>NUCLEOTIDE SEQUENCE [LARGE SCALE GENOMIC DNA]</scope>
    <source>
        <tissue evidence="2">Leaf</tissue>
    </source>
</reference>